<keyword evidence="1" id="KW-0808">Transferase</keyword>
<dbReference type="EMBL" id="VSSQ01012990">
    <property type="protein sequence ID" value="MPM50484.1"/>
    <property type="molecule type" value="Genomic_DNA"/>
</dbReference>
<dbReference type="GO" id="GO:0050797">
    <property type="term" value="F:thymidylate synthase (FAD) activity"/>
    <property type="evidence" value="ECO:0007669"/>
    <property type="project" value="UniProtKB-EC"/>
</dbReference>
<reference evidence="1" key="1">
    <citation type="submission" date="2019-08" db="EMBL/GenBank/DDBJ databases">
        <authorList>
            <person name="Kucharzyk K."/>
            <person name="Murdoch R.W."/>
            <person name="Higgins S."/>
            <person name="Loffler F."/>
        </authorList>
    </citation>
    <scope>NUCLEOTIDE SEQUENCE</scope>
</reference>
<dbReference type="GO" id="GO:0070402">
    <property type="term" value="F:NADPH binding"/>
    <property type="evidence" value="ECO:0007669"/>
    <property type="project" value="TreeGrafter"/>
</dbReference>
<dbReference type="InterPro" id="IPR036098">
    <property type="entry name" value="Thymidylate_synthase_ThyX_sf"/>
</dbReference>
<dbReference type="GO" id="GO:0006231">
    <property type="term" value="P:dTMP biosynthetic process"/>
    <property type="evidence" value="ECO:0007669"/>
    <property type="project" value="InterPro"/>
</dbReference>
<dbReference type="SUPFAM" id="SSF69796">
    <property type="entry name" value="Thymidylate synthase-complementing protein Thy1"/>
    <property type="match status" value="1"/>
</dbReference>
<dbReference type="GO" id="GO:0004799">
    <property type="term" value="F:thymidylate synthase activity"/>
    <property type="evidence" value="ECO:0007669"/>
    <property type="project" value="TreeGrafter"/>
</dbReference>
<accession>A0A645ALG2</accession>
<protein>
    <submittedName>
        <fullName evidence="1">Thymidylate synthase ThyX</fullName>
        <ecNumber evidence="1">2.1.1.148</ecNumber>
    </submittedName>
</protein>
<proteinExistence type="predicted"/>
<sequence length="227" mass="25546">MKRADGFGDWCQLVDAQPDLEDHIFAAALYKEQNVAYTQALDWARALHPTEKVELARVLLEPSRKHSIPSRELEHSLFTFDVLLDQGAYYEVKRHRMMTLTPQALTAGLGYATPKAIEKAGMLAAYNEAMQTAQTAYTQIARQDVQAASYVVPNGFNRRFLITTNLRSLIHFIQLRSAANAHFSVRRLAQRMSEETAICLPSFATLLPRNPNETTSSIETSFFHATA</sequence>
<name>A0A645ALG2_9ZZZZ</name>
<dbReference type="Gene3D" id="3.30.1360.170">
    <property type="match status" value="1"/>
</dbReference>
<dbReference type="EC" id="2.1.1.148" evidence="1"/>
<dbReference type="AlphaFoldDB" id="A0A645ALG2"/>
<organism evidence="1">
    <name type="scientific">bioreactor metagenome</name>
    <dbReference type="NCBI Taxonomy" id="1076179"/>
    <lineage>
        <taxon>unclassified sequences</taxon>
        <taxon>metagenomes</taxon>
        <taxon>ecological metagenomes</taxon>
    </lineage>
</organism>
<dbReference type="GO" id="GO:0032259">
    <property type="term" value="P:methylation"/>
    <property type="evidence" value="ECO:0007669"/>
    <property type="project" value="UniProtKB-KW"/>
</dbReference>
<dbReference type="CDD" id="cd20175">
    <property type="entry name" value="ThyX"/>
    <property type="match status" value="1"/>
</dbReference>
<dbReference type="GO" id="GO:0050660">
    <property type="term" value="F:flavin adenine dinucleotide binding"/>
    <property type="evidence" value="ECO:0007669"/>
    <property type="project" value="InterPro"/>
</dbReference>
<dbReference type="PROSITE" id="PS51331">
    <property type="entry name" value="THYX"/>
    <property type="match status" value="1"/>
</dbReference>
<dbReference type="Pfam" id="PF02511">
    <property type="entry name" value="Thy1"/>
    <property type="match status" value="1"/>
</dbReference>
<dbReference type="PANTHER" id="PTHR34934:SF1">
    <property type="entry name" value="FLAVIN-DEPENDENT THYMIDYLATE SYNTHASE"/>
    <property type="match status" value="1"/>
</dbReference>
<evidence type="ECO:0000313" key="1">
    <source>
        <dbReference type="EMBL" id="MPM50484.1"/>
    </source>
</evidence>
<dbReference type="PANTHER" id="PTHR34934">
    <property type="entry name" value="FLAVIN-DEPENDENT THYMIDYLATE SYNTHASE"/>
    <property type="match status" value="1"/>
</dbReference>
<gene>
    <name evidence="1" type="primary">thyX_16</name>
    <name evidence="1" type="ORF">SDC9_97225</name>
</gene>
<dbReference type="InterPro" id="IPR003669">
    <property type="entry name" value="Thymidylate_synthase_ThyX"/>
</dbReference>
<comment type="caution">
    <text evidence="1">The sequence shown here is derived from an EMBL/GenBank/DDBJ whole genome shotgun (WGS) entry which is preliminary data.</text>
</comment>
<keyword evidence="1" id="KW-0489">Methyltransferase</keyword>